<feature type="domain" description="Reverse transcriptase zinc-binding" evidence="3">
    <location>
        <begin position="407"/>
        <end position="496"/>
    </location>
</feature>
<dbReference type="RefSeq" id="XP_056698409.1">
    <property type="nucleotide sequence ID" value="XM_056842431.1"/>
</dbReference>
<dbReference type="InterPro" id="IPR000477">
    <property type="entry name" value="RT_dom"/>
</dbReference>
<dbReference type="InterPro" id="IPR002156">
    <property type="entry name" value="RNaseH_domain"/>
</dbReference>
<dbReference type="SUPFAM" id="SSF53098">
    <property type="entry name" value="Ribonuclease H-like"/>
    <property type="match status" value="1"/>
</dbReference>
<dbReference type="Pfam" id="PF13966">
    <property type="entry name" value="zf-RVT"/>
    <property type="match status" value="1"/>
</dbReference>
<dbReference type="CDD" id="cd06222">
    <property type="entry name" value="RNase_H_like"/>
    <property type="match status" value="1"/>
</dbReference>
<feature type="domain" description="RNase H type-1" evidence="2">
    <location>
        <begin position="620"/>
        <end position="690"/>
    </location>
</feature>
<accession>A0ABM3RS16</accession>
<proteinExistence type="predicted"/>
<evidence type="ECO:0008006" key="6">
    <source>
        <dbReference type="Google" id="ProtNLM"/>
    </source>
</evidence>
<feature type="domain" description="Reverse transcriptase" evidence="1">
    <location>
        <begin position="6"/>
        <end position="128"/>
    </location>
</feature>
<reference evidence="5" key="2">
    <citation type="submission" date="2025-08" db="UniProtKB">
        <authorList>
            <consortium name="RefSeq"/>
        </authorList>
    </citation>
    <scope>IDENTIFICATION</scope>
    <source>
        <tissue evidence="5">Leaf</tissue>
    </source>
</reference>
<dbReference type="GeneID" id="130472026"/>
<organism evidence="4 5">
    <name type="scientific">Spinacia oleracea</name>
    <name type="common">Spinach</name>
    <dbReference type="NCBI Taxonomy" id="3562"/>
    <lineage>
        <taxon>Eukaryota</taxon>
        <taxon>Viridiplantae</taxon>
        <taxon>Streptophyta</taxon>
        <taxon>Embryophyta</taxon>
        <taxon>Tracheophyta</taxon>
        <taxon>Spermatophyta</taxon>
        <taxon>Magnoliopsida</taxon>
        <taxon>eudicotyledons</taxon>
        <taxon>Gunneridae</taxon>
        <taxon>Pentapetalae</taxon>
        <taxon>Caryophyllales</taxon>
        <taxon>Chenopodiaceae</taxon>
        <taxon>Chenopodioideae</taxon>
        <taxon>Anserineae</taxon>
        <taxon>Spinacia</taxon>
    </lineage>
</organism>
<evidence type="ECO:0000259" key="2">
    <source>
        <dbReference type="Pfam" id="PF13456"/>
    </source>
</evidence>
<protein>
    <recommendedName>
        <fullName evidence="6">Reverse transcriptase domain-containing protein</fullName>
    </recommendedName>
</protein>
<dbReference type="Gene3D" id="3.30.420.10">
    <property type="entry name" value="Ribonuclease H-like superfamily/Ribonuclease H"/>
    <property type="match status" value="1"/>
</dbReference>
<dbReference type="InterPro" id="IPR012337">
    <property type="entry name" value="RNaseH-like_sf"/>
</dbReference>
<dbReference type="Pfam" id="PF13456">
    <property type="entry name" value="RVT_3"/>
    <property type="match status" value="1"/>
</dbReference>
<sequence length="711" mass="81153">MGFPAKWRHWIMQCVTTVSYSILINGEPSQPFKPKCGLRQGDPMSPYIFILVMEVLSRMLSKAEADGCIKGIRIARNTPSISHLFFADDSLFFFKATHESCRELRGIIDSFCEASGEAINFDKSSVIFSPNTPMDMKNEFKRILVDGRSSRAYQPLVDKVQQKILSWKHLCLSQDGRLLLINAILAALSANMLSVFMVPKKITRKIDSLLMHYWWSGSSDKRSICWIKRKTLELPKGMGGGGGVGLRSVEKYNKALLVKQAFRVHNSPNLLLSKVMNAAYKRSPIEAAINNSIQSNASWGYRCLGKCSSMIKHGLGKAIFCGNSDIQHDVWFPSGETKCKNATQLRQTGIAQVKDLMRNDARVWNTHLIWKSFEKETTREILSLHIPEDNTDDQIQWVADKKGNPTVKSVYNFLILNHVDYQSIDRHDNIWTKLWQSDLSPKWKVFVWKLMHNALATKDNLRRRGMGGDNVCVLCEHDMESTSHLLREYTVAAHVWRSSSLGVSTITNTHLHFRDWIKNFLNFLWKEDGRTSIRVITFVTILWSIWLHRNSVIFRHSNRNPALILRMAHQFGEQWMNTTPIRNKMKTTRTRDSLIQHDGEGKHVILKGVGNDHEAILVTDGAWKMHKKKKFPVAAAGWVLRKGNIVIAKEGVRVEAMNPSHAEVKAIFMGLSYASQQDIQGVRIYTDCIDAIISIRDFPHCELELVTYSVQ</sequence>
<evidence type="ECO:0000313" key="4">
    <source>
        <dbReference type="Proteomes" id="UP000813463"/>
    </source>
</evidence>
<dbReference type="Proteomes" id="UP000813463">
    <property type="component" value="Chromosome 4"/>
</dbReference>
<keyword evidence="4" id="KW-1185">Reference proteome</keyword>
<dbReference type="Pfam" id="PF00078">
    <property type="entry name" value="RVT_1"/>
    <property type="match status" value="1"/>
</dbReference>
<dbReference type="SUPFAM" id="SSF56672">
    <property type="entry name" value="DNA/RNA polymerases"/>
    <property type="match status" value="1"/>
</dbReference>
<evidence type="ECO:0000259" key="1">
    <source>
        <dbReference type="Pfam" id="PF00078"/>
    </source>
</evidence>
<evidence type="ECO:0000259" key="3">
    <source>
        <dbReference type="Pfam" id="PF13966"/>
    </source>
</evidence>
<dbReference type="InterPro" id="IPR026960">
    <property type="entry name" value="RVT-Znf"/>
</dbReference>
<reference evidence="4" key="1">
    <citation type="journal article" date="2021" name="Nat. Commun.">
        <title>Genomic analyses provide insights into spinach domestication and the genetic basis of agronomic traits.</title>
        <authorList>
            <person name="Cai X."/>
            <person name="Sun X."/>
            <person name="Xu C."/>
            <person name="Sun H."/>
            <person name="Wang X."/>
            <person name="Ge C."/>
            <person name="Zhang Z."/>
            <person name="Wang Q."/>
            <person name="Fei Z."/>
            <person name="Jiao C."/>
            <person name="Wang Q."/>
        </authorList>
    </citation>
    <scope>NUCLEOTIDE SEQUENCE [LARGE SCALE GENOMIC DNA]</scope>
    <source>
        <strain evidence="4">cv. Varoflay</strain>
    </source>
</reference>
<dbReference type="InterPro" id="IPR043502">
    <property type="entry name" value="DNA/RNA_pol_sf"/>
</dbReference>
<evidence type="ECO:0000313" key="5">
    <source>
        <dbReference type="RefSeq" id="XP_056698409.1"/>
    </source>
</evidence>
<gene>
    <name evidence="5" type="primary">LOC130472026</name>
</gene>
<dbReference type="InterPro" id="IPR044730">
    <property type="entry name" value="RNase_H-like_dom_plant"/>
</dbReference>
<dbReference type="PANTHER" id="PTHR33116">
    <property type="entry name" value="REVERSE TRANSCRIPTASE ZINC-BINDING DOMAIN-CONTAINING PROTEIN-RELATED-RELATED"/>
    <property type="match status" value="1"/>
</dbReference>
<name>A0ABM3RS16_SPIOL</name>
<dbReference type="PANTHER" id="PTHR33116:SF78">
    <property type="entry name" value="OS12G0587133 PROTEIN"/>
    <property type="match status" value="1"/>
</dbReference>
<dbReference type="InterPro" id="IPR036397">
    <property type="entry name" value="RNaseH_sf"/>
</dbReference>